<gene>
    <name evidence="2" type="ORF">GCM10010384_00870</name>
</gene>
<protein>
    <recommendedName>
        <fullName evidence="4">Zinc-finger domain-containing protein</fullName>
    </recommendedName>
</protein>
<evidence type="ECO:0000313" key="3">
    <source>
        <dbReference type="Proteomes" id="UP000653308"/>
    </source>
</evidence>
<dbReference type="RefSeq" id="WP_190195628.1">
    <property type="nucleotide sequence ID" value="NZ_BMWE01000001.1"/>
</dbReference>
<sequence>MAHVEPAHLVELALGNAAPDGQLADAMRHIEQCDHCRHELRMMTRVVTAARSANVVDLPTDPPERVWRRIARDLSSRETAALRPPAGTLGPGKRKILAALALAAIIAAAAAHWCRRDHRKLHGSGVSPTRGSARGV</sequence>
<evidence type="ECO:0000256" key="1">
    <source>
        <dbReference type="SAM" id="Phobius"/>
    </source>
</evidence>
<organism evidence="2 3">
    <name type="scientific">Streptomyces djakartensis</name>
    <dbReference type="NCBI Taxonomy" id="68193"/>
    <lineage>
        <taxon>Bacteria</taxon>
        <taxon>Bacillati</taxon>
        <taxon>Actinomycetota</taxon>
        <taxon>Actinomycetes</taxon>
        <taxon>Kitasatosporales</taxon>
        <taxon>Streptomycetaceae</taxon>
        <taxon>Streptomyces</taxon>
    </lineage>
</organism>
<keyword evidence="1" id="KW-0812">Transmembrane</keyword>
<keyword evidence="3" id="KW-1185">Reference proteome</keyword>
<accession>A0ABQ2Z0J7</accession>
<dbReference type="Proteomes" id="UP000653308">
    <property type="component" value="Unassembled WGS sequence"/>
</dbReference>
<feature type="transmembrane region" description="Helical" evidence="1">
    <location>
        <begin position="96"/>
        <end position="114"/>
    </location>
</feature>
<evidence type="ECO:0000313" key="2">
    <source>
        <dbReference type="EMBL" id="GGY01198.1"/>
    </source>
</evidence>
<reference evidence="3" key="1">
    <citation type="journal article" date="2019" name="Int. J. Syst. Evol. Microbiol.">
        <title>The Global Catalogue of Microorganisms (GCM) 10K type strain sequencing project: providing services to taxonomists for standard genome sequencing and annotation.</title>
        <authorList>
            <consortium name="The Broad Institute Genomics Platform"/>
            <consortium name="The Broad Institute Genome Sequencing Center for Infectious Disease"/>
            <person name="Wu L."/>
            <person name="Ma J."/>
        </authorList>
    </citation>
    <scope>NUCLEOTIDE SEQUENCE [LARGE SCALE GENOMIC DNA]</scope>
    <source>
        <strain evidence="3">JCM 4957</strain>
    </source>
</reference>
<proteinExistence type="predicted"/>
<comment type="caution">
    <text evidence="2">The sequence shown here is derived from an EMBL/GenBank/DDBJ whole genome shotgun (WGS) entry which is preliminary data.</text>
</comment>
<dbReference type="EMBL" id="BMWE01000001">
    <property type="protein sequence ID" value="GGY01198.1"/>
    <property type="molecule type" value="Genomic_DNA"/>
</dbReference>
<evidence type="ECO:0008006" key="4">
    <source>
        <dbReference type="Google" id="ProtNLM"/>
    </source>
</evidence>
<keyword evidence="1" id="KW-1133">Transmembrane helix</keyword>
<name>A0ABQ2Z0J7_9ACTN</name>
<keyword evidence="1" id="KW-0472">Membrane</keyword>